<keyword evidence="4" id="KW-0012">Acyltransferase</keyword>
<feature type="transmembrane region" description="Helical" evidence="5">
    <location>
        <begin position="241"/>
        <end position="261"/>
    </location>
</feature>
<accession>A0A0G4PGK0</accession>
<dbReference type="EMBL" id="HG793148">
    <property type="protein sequence ID" value="CRL25479.1"/>
    <property type="molecule type" value="Genomic_DNA"/>
</dbReference>
<keyword evidence="5" id="KW-0812">Transmembrane</keyword>
<evidence type="ECO:0000256" key="4">
    <source>
        <dbReference type="ARBA" id="ARBA00023315"/>
    </source>
</evidence>
<dbReference type="Proteomes" id="UP000053732">
    <property type="component" value="Unassembled WGS sequence"/>
</dbReference>
<keyword evidence="3" id="KW-0808">Transferase</keyword>
<dbReference type="PANTHER" id="PTHR31896">
    <property type="entry name" value="FAMILY REGULATORY PROTEIN, PUTATIVE (AFU_ORTHOLOGUE AFUA_3G14730)-RELATED"/>
    <property type="match status" value="1"/>
</dbReference>
<gene>
    <name evidence="6" type="ORF">PCAMFM013_S015g000065</name>
</gene>
<evidence type="ECO:0000313" key="7">
    <source>
        <dbReference type="Proteomes" id="UP000053732"/>
    </source>
</evidence>
<sequence>MEFFGLKKTITPPTVPTDTIIPFHYYDDTHHNRGLAFDFTFRFDDVLDPRKLQMAFSRLLELGDWRKLGARIRRNGEGKLEYHVPESFDDKRPGFAYSTATFDCKVDDHTQASRLAQPHNLDAEGHPSLLGLSYAATPEFRSFIRVAGFPNYLNDWLHSDSPQIGIRVIIFQDATLVTISFLHSLMDMMGLNTVLDAWITVLCGQEDQVKPFIGFSHDPLAGLKDTKPKLLPKYVFAETLLMGWAWILFALRYILLVEMFWKYREEERMIFLPRKYMHRMRKEAMEELAPQTTSDGKPFFVSDGDVLYAWWTRVVLRAENPSPDRMVNMRSTYCCRSLLADLGHIPSATSALVTNAVSSTLTFLSVRQILERPLSFTASAIREALMQQRNEEQFQAYDAIKKDTLDNANHPALFGSPNMYMIMMSNWAKAKLFEVNFSAAVRDTGMPLDQRKNQSGKPSFILGTGTKSYATKNTGVVIGKDAVGNYWLLYTLHKDVWPAVQQQLLSLLD</sequence>
<name>A0A0G4PGK0_PENC3</name>
<reference evidence="6 7" key="1">
    <citation type="journal article" date="2014" name="Nat. Commun.">
        <title>Multiple recent horizontal transfers of a large genomic region in cheese making fungi.</title>
        <authorList>
            <person name="Cheeseman K."/>
            <person name="Ropars J."/>
            <person name="Renault P."/>
            <person name="Dupont J."/>
            <person name="Gouzy J."/>
            <person name="Branca A."/>
            <person name="Abraham A.L."/>
            <person name="Ceppi M."/>
            <person name="Conseiller E."/>
            <person name="Debuchy R."/>
            <person name="Malagnac F."/>
            <person name="Goarin A."/>
            <person name="Silar P."/>
            <person name="Lacoste S."/>
            <person name="Sallet E."/>
            <person name="Bensimon A."/>
            <person name="Giraud T."/>
            <person name="Brygoo Y."/>
        </authorList>
    </citation>
    <scope>NUCLEOTIDE SEQUENCE [LARGE SCALE GENOMIC DNA]</scope>
    <source>
        <strain evidence="7">FM 013</strain>
    </source>
</reference>
<dbReference type="PANTHER" id="PTHR31896:SF69">
    <property type="entry name" value="FAMILY REGULATORY PROTEIN, PUTATIVE (AFU_ORTHOLOGUE AFUA_3G14730)-RELATED"/>
    <property type="match status" value="1"/>
</dbReference>
<dbReference type="InterPro" id="IPR051283">
    <property type="entry name" value="Sec_Metabolite_Acyltrans"/>
</dbReference>
<comment type="pathway">
    <text evidence="1">Secondary metabolite biosynthesis.</text>
</comment>
<evidence type="ECO:0000256" key="1">
    <source>
        <dbReference type="ARBA" id="ARBA00005179"/>
    </source>
</evidence>
<dbReference type="Gene3D" id="3.30.559.10">
    <property type="entry name" value="Chloramphenicol acetyltransferase-like domain"/>
    <property type="match status" value="2"/>
</dbReference>
<keyword evidence="7" id="KW-1185">Reference proteome</keyword>
<keyword evidence="5" id="KW-0472">Membrane</keyword>
<dbReference type="GO" id="GO:0016746">
    <property type="term" value="F:acyltransferase activity"/>
    <property type="evidence" value="ECO:0007669"/>
    <property type="project" value="UniProtKB-KW"/>
</dbReference>
<dbReference type="AlphaFoldDB" id="A0A0G4PGK0"/>
<evidence type="ECO:0000313" key="6">
    <source>
        <dbReference type="EMBL" id="CRL25479.1"/>
    </source>
</evidence>
<dbReference type="InterPro" id="IPR023213">
    <property type="entry name" value="CAT-like_dom_sf"/>
</dbReference>
<organism evidence="6 7">
    <name type="scientific">Penicillium camemberti (strain FM 013)</name>
    <dbReference type="NCBI Taxonomy" id="1429867"/>
    <lineage>
        <taxon>Eukaryota</taxon>
        <taxon>Fungi</taxon>
        <taxon>Dikarya</taxon>
        <taxon>Ascomycota</taxon>
        <taxon>Pezizomycotina</taxon>
        <taxon>Eurotiomycetes</taxon>
        <taxon>Eurotiomycetidae</taxon>
        <taxon>Eurotiales</taxon>
        <taxon>Aspergillaceae</taxon>
        <taxon>Penicillium</taxon>
    </lineage>
</organism>
<evidence type="ECO:0000256" key="3">
    <source>
        <dbReference type="ARBA" id="ARBA00022679"/>
    </source>
</evidence>
<dbReference type="STRING" id="1429867.A0A0G4PGK0"/>
<evidence type="ECO:0000256" key="5">
    <source>
        <dbReference type="SAM" id="Phobius"/>
    </source>
</evidence>
<proteinExistence type="inferred from homology"/>
<protein>
    <submittedName>
        <fullName evidence="6">Str. FM013</fullName>
    </submittedName>
</protein>
<keyword evidence="5" id="KW-1133">Transmembrane helix</keyword>
<comment type="similarity">
    <text evidence="2">Belongs to the plant acyltransferase family.</text>
</comment>
<evidence type="ECO:0000256" key="2">
    <source>
        <dbReference type="ARBA" id="ARBA00009861"/>
    </source>
</evidence>